<feature type="region of interest" description="Disordered" evidence="1">
    <location>
        <begin position="90"/>
        <end position="124"/>
    </location>
</feature>
<feature type="compositionally biased region" description="Low complexity" evidence="1">
    <location>
        <begin position="22"/>
        <end position="39"/>
    </location>
</feature>
<reference evidence="2" key="2">
    <citation type="submission" date="2020-09" db="EMBL/GenBank/DDBJ databases">
        <authorList>
            <person name="Sun Q."/>
            <person name="Zhou Y."/>
        </authorList>
    </citation>
    <scope>NUCLEOTIDE SEQUENCE</scope>
    <source>
        <strain evidence="2">CGMCC 1.15322</strain>
    </source>
</reference>
<comment type="caution">
    <text evidence="2">The sequence shown here is derived from an EMBL/GenBank/DDBJ whole genome shotgun (WGS) entry which is preliminary data.</text>
</comment>
<name>A0A916WD53_9BURK</name>
<keyword evidence="3" id="KW-1185">Reference proteome</keyword>
<accession>A0A916WD53</accession>
<feature type="region of interest" description="Disordered" evidence="1">
    <location>
        <begin position="1"/>
        <end position="57"/>
    </location>
</feature>
<gene>
    <name evidence="2" type="ORF">GCM10011496_07170</name>
</gene>
<feature type="compositionally biased region" description="Polar residues" evidence="1">
    <location>
        <begin position="109"/>
        <end position="124"/>
    </location>
</feature>
<evidence type="ECO:0000313" key="2">
    <source>
        <dbReference type="EMBL" id="GGA88979.1"/>
    </source>
</evidence>
<dbReference type="AlphaFoldDB" id="A0A916WD53"/>
<feature type="compositionally biased region" description="Polar residues" evidence="1">
    <location>
        <begin position="1"/>
        <end position="21"/>
    </location>
</feature>
<protein>
    <submittedName>
        <fullName evidence="2">Uncharacterized protein</fullName>
    </submittedName>
</protein>
<reference evidence="2" key="1">
    <citation type="journal article" date="2014" name="Int. J. Syst. Evol. Microbiol.">
        <title>Complete genome sequence of Corynebacterium casei LMG S-19264T (=DSM 44701T), isolated from a smear-ripened cheese.</title>
        <authorList>
            <consortium name="US DOE Joint Genome Institute (JGI-PGF)"/>
            <person name="Walter F."/>
            <person name="Albersmeier A."/>
            <person name="Kalinowski J."/>
            <person name="Ruckert C."/>
        </authorList>
    </citation>
    <scope>NUCLEOTIDE SEQUENCE</scope>
    <source>
        <strain evidence="2">CGMCC 1.15322</strain>
    </source>
</reference>
<evidence type="ECO:0000256" key="1">
    <source>
        <dbReference type="SAM" id="MobiDB-lite"/>
    </source>
</evidence>
<proteinExistence type="predicted"/>
<evidence type="ECO:0000313" key="3">
    <source>
        <dbReference type="Proteomes" id="UP000620596"/>
    </source>
</evidence>
<organism evidence="2 3">
    <name type="scientific">Polaromonas eurypsychrophila</name>
    <dbReference type="NCBI Taxonomy" id="1614635"/>
    <lineage>
        <taxon>Bacteria</taxon>
        <taxon>Pseudomonadati</taxon>
        <taxon>Pseudomonadota</taxon>
        <taxon>Betaproteobacteria</taxon>
        <taxon>Burkholderiales</taxon>
        <taxon>Comamonadaceae</taxon>
        <taxon>Polaromonas</taxon>
    </lineage>
</organism>
<dbReference type="EMBL" id="BMIG01000002">
    <property type="protein sequence ID" value="GGA88979.1"/>
    <property type="molecule type" value="Genomic_DNA"/>
</dbReference>
<sequence length="124" mass="12341">MRTGVNANIGSDVRSNANMGGSVSSNTNANTNATVNSDSTAKRAVKRTGNAVQRTGNKFEGAVNNAAGATRSGAYRAKNAVSGVAARADRGIQNNLPASNAGAAGRVNVQGSGNTSGQITPPPQ</sequence>
<dbReference type="Proteomes" id="UP000620596">
    <property type="component" value="Unassembled WGS sequence"/>
</dbReference>